<sequence>MTGVARSAAARRRDGDGVIDEHAEGGEPDRASQVGDQHERSSVYEVGQRLTHSFDAVPIESAGERLPRVFIAGDACHTHSAKAGQGMNVSMQDAFNLGWKLVTVLSGRVDPTLLQTYSAERQAVAQDLIDFDRFWSGFIAQPMADPANPQAGGVTADQMRAEFERQGRYTAGLATRYEASRLTGSGENQSLATGFEVGTRFHSAPVTRIADGRRMELGHVHQADARWRLYAFGDESGDGLRELAAWLSTDPASPLRRFTRDSDDLDAVLDLHGIFQGDHHDIEVTGLPEALLPPTGPFALQDWERHGPQAPTTSSPPAASTDPERSCSCGRTNTSRPAGH</sequence>
<evidence type="ECO:0000259" key="8">
    <source>
        <dbReference type="Pfam" id="PF07976"/>
    </source>
</evidence>
<evidence type="ECO:0000256" key="6">
    <source>
        <dbReference type="SAM" id="MobiDB-lite"/>
    </source>
</evidence>
<dbReference type="PANTHER" id="PTHR43004">
    <property type="entry name" value="TRK SYSTEM POTASSIUM UPTAKE PROTEIN"/>
    <property type="match status" value="1"/>
</dbReference>
<dbReference type="InterPro" id="IPR012941">
    <property type="entry name" value="Phe_hydrox_C_dim_dom"/>
</dbReference>
<dbReference type="OrthoDB" id="4246007at2"/>
<dbReference type="STRING" id="1193182.BN11_200013"/>
<dbReference type="Gene3D" id="3.40.30.20">
    <property type="match status" value="1"/>
</dbReference>
<evidence type="ECO:0000256" key="2">
    <source>
        <dbReference type="ARBA" id="ARBA00007801"/>
    </source>
</evidence>
<feature type="region of interest" description="Disordered" evidence="6">
    <location>
        <begin position="295"/>
        <end position="340"/>
    </location>
</feature>
<feature type="domain" description="FAD-binding" evidence="7">
    <location>
        <begin position="68"/>
        <end position="131"/>
    </location>
</feature>
<feature type="compositionally biased region" description="Polar residues" evidence="6">
    <location>
        <begin position="329"/>
        <end position="340"/>
    </location>
</feature>
<evidence type="ECO:0000256" key="3">
    <source>
        <dbReference type="ARBA" id="ARBA00022630"/>
    </source>
</evidence>
<dbReference type="InterPro" id="IPR002938">
    <property type="entry name" value="FAD-bd"/>
</dbReference>
<dbReference type="EMBL" id="CAJA01000113">
    <property type="protein sequence ID" value="CCH72838.1"/>
    <property type="molecule type" value="Genomic_DNA"/>
</dbReference>
<dbReference type="Pfam" id="PF07976">
    <property type="entry name" value="Phe_hydrox_dim"/>
    <property type="match status" value="1"/>
</dbReference>
<feature type="compositionally biased region" description="Low complexity" evidence="6">
    <location>
        <begin position="310"/>
        <end position="321"/>
    </location>
</feature>
<keyword evidence="5" id="KW-0560">Oxidoreductase</keyword>
<reference evidence="9 10" key="1">
    <citation type="journal article" date="2013" name="ISME J.">
        <title>A metabolic model for members of the genus Tetrasphaera involved in enhanced biological phosphorus removal.</title>
        <authorList>
            <person name="Kristiansen R."/>
            <person name="Nguyen H.T.T."/>
            <person name="Saunders A.M."/>
            <person name="Nielsen J.L."/>
            <person name="Wimmer R."/>
            <person name="Le V.Q."/>
            <person name="McIlroy S.J."/>
            <person name="Petrovski S."/>
            <person name="Seviour R.J."/>
            <person name="Calteau A."/>
            <person name="Nielsen K.L."/>
            <person name="Nielsen P.H."/>
        </authorList>
    </citation>
    <scope>NUCLEOTIDE SEQUENCE [LARGE SCALE GENOMIC DNA]</scope>
    <source>
        <strain evidence="9 10">Ben110</strain>
    </source>
</reference>
<protein>
    <submittedName>
        <fullName evidence="9">Uncharacterized protein</fullName>
    </submittedName>
</protein>
<dbReference type="Pfam" id="PF01494">
    <property type="entry name" value="FAD_binding_3"/>
    <property type="match status" value="1"/>
</dbReference>
<gene>
    <name evidence="9" type="ORF">BN11_200013</name>
</gene>
<dbReference type="Gene3D" id="3.30.9.10">
    <property type="entry name" value="D-Amino Acid Oxidase, subunit A, domain 2"/>
    <property type="match status" value="1"/>
</dbReference>
<dbReference type="RefSeq" id="WP_157043930.1">
    <property type="nucleotide sequence ID" value="NZ_HG764815.1"/>
</dbReference>
<dbReference type="InterPro" id="IPR036188">
    <property type="entry name" value="FAD/NAD-bd_sf"/>
</dbReference>
<name>W6JTZ6_9MICO</name>
<organism evidence="9 10">
    <name type="scientific">Nostocoides australiense Ben110</name>
    <dbReference type="NCBI Taxonomy" id="1193182"/>
    <lineage>
        <taxon>Bacteria</taxon>
        <taxon>Bacillati</taxon>
        <taxon>Actinomycetota</taxon>
        <taxon>Actinomycetes</taxon>
        <taxon>Micrococcales</taxon>
        <taxon>Intrasporangiaceae</taxon>
        <taxon>Nostocoides</taxon>
    </lineage>
</organism>
<feature type="region of interest" description="Disordered" evidence="6">
    <location>
        <begin position="1"/>
        <end position="41"/>
    </location>
</feature>
<proteinExistence type="inferred from homology"/>
<evidence type="ECO:0000313" key="10">
    <source>
        <dbReference type="Proteomes" id="UP000035763"/>
    </source>
</evidence>
<dbReference type="GO" id="GO:0016709">
    <property type="term" value="F:oxidoreductase activity, acting on paired donors, with incorporation or reduction of molecular oxygen, NAD(P)H as one donor, and incorporation of one atom of oxygen"/>
    <property type="evidence" value="ECO:0007669"/>
    <property type="project" value="UniProtKB-ARBA"/>
</dbReference>
<dbReference type="AlphaFoldDB" id="W6JTZ6"/>
<feature type="domain" description="Phenol hydroxylase-like C-terminal dimerisation" evidence="8">
    <location>
        <begin position="175"/>
        <end position="304"/>
    </location>
</feature>
<comment type="similarity">
    <text evidence="2">Belongs to the PheA/TfdB FAD monooxygenase family.</text>
</comment>
<accession>W6JTZ6</accession>
<dbReference type="GO" id="GO:0071949">
    <property type="term" value="F:FAD binding"/>
    <property type="evidence" value="ECO:0007669"/>
    <property type="project" value="InterPro"/>
</dbReference>
<dbReference type="InterPro" id="IPR036249">
    <property type="entry name" value="Thioredoxin-like_sf"/>
</dbReference>
<dbReference type="PANTHER" id="PTHR43004:SF19">
    <property type="entry name" value="BINDING MONOOXYGENASE, PUTATIVE (JCVI)-RELATED"/>
    <property type="match status" value="1"/>
</dbReference>
<feature type="compositionally biased region" description="Basic and acidic residues" evidence="6">
    <location>
        <begin position="11"/>
        <end position="41"/>
    </location>
</feature>
<dbReference type="Gene3D" id="3.50.50.60">
    <property type="entry name" value="FAD/NAD(P)-binding domain"/>
    <property type="match status" value="1"/>
</dbReference>
<evidence type="ECO:0000256" key="1">
    <source>
        <dbReference type="ARBA" id="ARBA00001974"/>
    </source>
</evidence>
<dbReference type="InterPro" id="IPR038220">
    <property type="entry name" value="PHOX_C_sf"/>
</dbReference>
<comment type="caution">
    <text evidence="9">The sequence shown here is derived from an EMBL/GenBank/DDBJ whole genome shotgun (WGS) entry which is preliminary data.</text>
</comment>
<keyword evidence="3" id="KW-0285">Flavoprotein</keyword>
<evidence type="ECO:0000313" key="9">
    <source>
        <dbReference type="EMBL" id="CCH72838.1"/>
    </source>
</evidence>
<evidence type="ECO:0000256" key="4">
    <source>
        <dbReference type="ARBA" id="ARBA00022827"/>
    </source>
</evidence>
<keyword evidence="10" id="KW-1185">Reference proteome</keyword>
<evidence type="ECO:0000256" key="5">
    <source>
        <dbReference type="ARBA" id="ARBA00023002"/>
    </source>
</evidence>
<dbReference type="Proteomes" id="UP000035763">
    <property type="component" value="Unassembled WGS sequence"/>
</dbReference>
<comment type="cofactor">
    <cofactor evidence="1">
        <name>FAD</name>
        <dbReference type="ChEBI" id="CHEBI:57692"/>
    </cofactor>
</comment>
<keyword evidence="4" id="KW-0274">FAD</keyword>
<dbReference type="SUPFAM" id="SSF52833">
    <property type="entry name" value="Thioredoxin-like"/>
    <property type="match status" value="1"/>
</dbReference>
<dbReference type="InterPro" id="IPR050641">
    <property type="entry name" value="RIFMO-like"/>
</dbReference>
<dbReference type="PRINTS" id="PR00420">
    <property type="entry name" value="RNGMNOXGNASE"/>
</dbReference>
<evidence type="ECO:0000259" key="7">
    <source>
        <dbReference type="Pfam" id="PF01494"/>
    </source>
</evidence>
<dbReference type="SUPFAM" id="SSF51905">
    <property type="entry name" value="FAD/NAD(P)-binding domain"/>
    <property type="match status" value="1"/>
</dbReference>
<dbReference type="CDD" id="cd02979">
    <property type="entry name" value="PHOX_C"/>
    <property type="match status" value="1"/>
</dbReference>